<evidence type="ECO:0000313" key="6">
    <source>
        <dbReference type="Proteomes" id="UP001479933"/>
    </source>
</evidence>
<dbReference type="InterPro" id="IPR042099">
    <property type="entry name" value="ANL_N_sf"/>
</dbReference>
<protein>
    <submittedName>
        <fullName evidence="5">Class I adenylate-forming enzyme family protein</fullName>
    </submittedName>
</protein>
<dbReference type="Gene3D" id="3.40.50.12780">
    <property type="entry name" value="N-terminal domain of ligase-like"/>
    <property type="match status" value="1"/>
</dbReference>
<reference evidence="5 6" key="1">
    <citation type="journal article" date="2023" name="Virus Evol.">
        <title>Computational host range prediction-The good, the bad, and the ugly.</title>
        <authorList>
            <person name="Howell A.A."/>
            <person name="Versoza C.J."/>
            <person name="Pfeifer S.P."/>
        </authorList>
    </citation>
    <scope>NUCLEOTIDE SEQUENCE [LARGE SCALE GENOMIC DNA]</scope>
    <source>
        <strain evidence="5 6">1610/1b</strain>
    </source>
</reference>
<dbReference type="InterPro" id="IPR025110">
    <property type="entry name" value="AMP-bd_C"/>
</dbReference>
<evidence type="ECO:0000256" key="1">
    <source>
        <dbReference type="ARBA" id="ARBA00006432"/>
    </source>
</evidence>
<organism evidence="5 6">
    <name type="scientific">Gordonia hydrophobica</name>
    <dbReference type="NCBI Taxonomy" id="40516"/>
    <lineage>
        <taxon>Bacteria</taxon>
        <taxon>Bacillati</taxon>
        <taxon>Actinomycetota</taxon>
        <taxon>Actinomycetes</taxon>
        <taxon>Mycobacteriales</taxon>
        <taxon>Gordoniaceae</taxon>
        <taxon>Gordonia</taxon>
    </lineage>
</organism>
<accession>A0ABZ2TZM1</accession>
<dbReference type="PROSITE" id="PS00455">
    <property type="entry name" value="AMP_BINDING"/>
    <property type="match status" value="1"/>
</dbReference>
<dbReference type="InterPro" id="IPR020845">
    <property type="entry name" value="AMP-binding_CS"/>
</dbReference>
<comment type="similarity">
    <text evidence="1">Belongs to the ATP-dependent AMP-binding enzyme family.</text>
</comment>
<gene>
    <name evidence="5" type="ORF">RVF87_17675</name>
</gene>
<evidence type="ECO:0000259" key="4">
    <source>
        <dbReference type="Pfam" id="PF13193"/>
    </source>
</evidence>
<dbReference type="SUPFAM" id="SSF56801">
    <property type="entry name" value="Acetyl-CoA synthetase-like"/>
    <property type="match status" value="1"/>
</dbReference>
<dbReference type="Pfam" id="PF00501">
    <property type="entry name" value="AMP-binding"/>
    <property type="match status" value="1"/>
</dbReference>
<evidence type="ECO:0000256" key="2">
    <source>
        <dbReference type="ARBA" id="ARBA00022598"/>
    </source>
</evidence>
<evidence type="ECO:0000259" key="3">
    <source>
        <dbReference type="Pfam" id="PF00501"/>
    </source>
</evidence>
<feature type="domain" description="AMP-binding enzyme C-terminal" evidence="4">
    <location>
        <begin position="429"/>
        <end position="506"/>
    </location>
</feature>
<dbReference type="InterPro" id="IPR045851">
    <property type="entry name" value="AMP-bd_C_sf"/>
</dbReference>
<feature type="domain" description="AMP-dependent synthetase/ligase" evidence="3">
    <location>
        <begin position="19"/>
        <end position="378"/>
    </location>
</feature>
<keyword evidence="6" id="KW-1185">Reference proteome</keyword>
<dbReference type="InterPro" id="IPR000873">
    <property type="entry name" value="AMP-dep_synth/lig_dom"/>
</dbReference>
<keyword evidence="2" id="KW-0436">Ligase</keyword>
<name>A0ABZ2TZM1_9ACTN</name>
<dbReference type="PANTHER" id="PTHR43201:SF5">
    <property type="entry name" value="MEDIUM-CHAIN ACYL-COA LIGASE ACSF2, MITOCHONDRIAL"/>
    <property type="match status" value="1"/>
</dbReference>
<dbReference type="Gene3D" id="3.30.300.30">
    <property type="match status" value="1"/>
</dbReference>
<dbReference type="RefSeq" id="WP_244885438.1">
    <property type="nucleotide sequence ID" value="NZ_CP136137.1"/>
</dbReference>
<dbReference type="EMBL" id="CP136137">
    <property type="protein sequence ID" value="WYY06861.1"/>
    <property type="molecule type" value="Genomic_DNA"/>
</dbReference>
<sequence>MLNTLWPWLLDEPTISANLEARARRSPDELGLADEHGNSLTWAQFDASVDRVVAGLAAQGIGQGSRVCWQLPMRISTVLVMFALRRLGALQAPIIPIGRKREVSAAVRAVNAEFLLVPGTWNGFDYVELAGDLDLGDLAAPTIMEIGSTAPDADPDPGLRAPQDPDEVAWVYFTSGSTGLPKGARHTDGTLLTTGRAFAGTGHIGENGDDVVAMAFPIAHVGGIEFLIAAICSGTPMVISEAFVPQAAVELYSRMGVTLTGGAPPFYQAFAALAEAAAPAPLLPSLRTFKGGGAPCPPELYYKVRDAMGVTVAHDYGMTEVPMVAVADPRDEPEVLAKTDGHPIEGNTVRLVDADGQEVTPGEVGEVQISGSGVCRGYTDPVETEKAFTDDGWFRTGDLGRIHPGGQIELVGRLKDVIIRKGENISPQEIEELLIAHPAIAEVAVIGVPDADRGEMVCAVVTPAPDVDPPDLAAIVDFLSRAQVMKQKLPERLELVESLPRTGLAKIARNELRTRYGTPIG</sequence>
<dbReference type="Pfam" id="PF13193">
    <property type="entry name" value="AMP-binding_C"/>
    <property type="match status" value="1"/>
</dbReference>
<dbReference type="Proteomes" id="UP001479933">
    <property type="component" value="Chromosome"/>
</dbReference>
<proteinExistence type="inferred from homology"/>
<dbReference type="PANTHER" id="PTHR43201">
    <property type="entry name" value="ACYL-COA SYNTHETASE"/>
    <property type="match status" value="1"/>
</dbReference>
<evidence type="ECO:0000313" key="5">
    <source>
        <dbReference type="EMBL" id="WYY06861.1"/>
    </source>
</evidence>